<dbReference type="GeneID" id="20641177"/>
<dbReference type="RefSeq" id="XP_009517211.1">
    <property type="nucleotide sequence ID" value="XM_009518916.1"/>
</dbReference>
<feature type="coiled-coil region" evidence="1">
    <location>
        <begin position="173"/>
        <end position="228"/>
    </location>
</feature>
<dbReference type="KEGG" id="psoj:PHYSODRAFT_294893"/>
<accession>G4YJI1</accession>
<protein>
    <submittedName>
        <fullName evidence="2">Uncharacterized protein</fullName>
    </submittedName>
</protein>
<evidence type="ECO:0000313" key="3">
    <source>
        <dbReference type="Proteomes" id="UP000002640"/>
    </source>
</evidence>
<dbReference type="InParanoid" id="G4YJI1"/>
<evidence type="ECO:0000313" key="2">
    <source>
        <dbReference type="EMBL" id="EGZ29936.1"/>
    </source>
</evidence>
<reference evidence="2 3" key="1">
    <citation type="journal article" date="2006" name="Science">
        <title>Phytophthora genome sequences uncover evolutionary origins and mechanisms of pathogenesis.</title>
        <authorList>
            <person name="Tyler B.M."/>
            <person name="Tripathy S."/>
            <person name="Zhang X."/>
            <person name="Dehal P."/>
            <person name="Jiang R.H."/>
            <person name="Aerts A."/>
            <person name="Arredondo F.D."/>
            <person name="Baxter L."/>
            <person name="Bensasson D."/>
            <person name="Beynon J.L."/>
            <person name="Chapman J."/>
            <person name="Damasceno C.M."/>
            <person name="Dorrance A.E."/>
            <person name="Dou D."/>
            <person name="Dickerman A.W."/>
            <person name="Dubchak I.L."/>
            <person name="Garbelotto M."/>
            <person name="Gijzen M."/>
            <person name="Gordon S.G."/>
            <person name="Govers F."/>
            <person name="Grunwald N.J."/>
            <person name="Huang W."/>
            <person name="Ivors K.L."/>
            <person name="Jones R.W."/>
            <person name="Kamoun S."/>
            <person name="Krampis K."/>
            <person name="Lamour K.H."/>
            <person name="Lee M.K."/>
            <person name="McDonald W.H."/>
            <person name="Medina M."/>
            <person name="Meijer H.J."/>
            <person name="Nordberg E.K."/>
            <person name="Maclean D.J."/>
            <person name="Ospina-Giraldo M.D."/>
            <person name="Morris P.F."/>
            <person name="Phuntumart V."/>
            <person name="Putnam N.H."/>
            <person name="Rash S."/>
            <person name="Rose J.K."/>
            <person name="Sakihama Y."/>
            <person name="Salamov A.A."/>
            <person name="Savidor A."/>
            <person name="Scheuring C.F."/>
            <person name="Smith B.M."/>
            <person name="Sobral B.W."/>
            <person name="Terry A."/>
            <person name="Torto-Alalibo T.A."/>
            <person name="Win J."/>
            <person name="Xu Z."/>
            <person name="Zhang H."/>
            <person name="Grigoriev I.V."/>
            <person name="Rokhsar D.S."/>
            <person name="Boore J.L."/>
        </authorList>
    </citation>
    <scope>NUCLEOTIDE SEQUENCE [LARGE SCALE GENOMIC DNA]</scope>
    <source>
        <strain evidence="2 3">P6497</strain>
    </source>
</reference>
<organism evidence="2 3">
    <name type="scientific">Phytophthora sojae (strain P6497)</name>
    <name type="common">Soybean stem and root rot agent</name>
    <name type="synonym">Phytophthora megasperma f. sp. glycines</name>
    <dbReference type="NCBI Taxonomy" id="1094619"/>
    <lineage>
        <taxon>Eukaryota</taxon>
        <taxon>Sar</taxon>
        <taxon>Stramenopiles</taxon>
        <taxon>Oomycota</taxon>
        <taxon>Peronosporomycetes</taxon>
        <taxon>Peronosporales</taxon>
        <taxon>Peronosporaceae</taxon>
        <taxon>Phytophthora</taxon>
    </lineage>
</organism>
<dbReference type="SMR" id="G4YJI1"/>
<keyword evidence="3" id="KW-1185">Reference proteome</keyword>
<sequence length="249" mass="27878">MRVLIQRVSQTRVREVERWFALVSTQNGPGIDYGKGKTWVSLATIAAELKKSNPKKYPNKKVVVDAFFGGEYRLPSCRPGEPFAWICDGGGVYVIVVYAMVQYNGEPRYYLIVEFGSPEDDLQGKNDQQEIELLRLAPVQILLAGRDQLQQLAGDFRTGSFVNDTGSKAVHSLHQHAEYNKRLKAEIEDLKSQLAHHGIRLEKLNSQRAQDEERFQGVLAEMEQLKAKVAALCTGPHVASQGIDLTNPL</sequence>
<dbReference type="Proteomes" id="UP000002640">
    <property type="component" value="Unassembled WGS sequence"/>
</dbReference>
<gene>
    <name evidence="2" type="ORF">PHYSODRAFT_294893</name>
</gene>
<keyword evidence="1" id="KW-0175">Coiled coil</keyword>
<proteinExistence type="predicted"/>
<name>G4YJI1_PHYSP</name>
<dbReference type="EMBL" id="JH159151">
    <property type="protein sequence ID" value="EGZ29936.1"/>
    <property type="molecule type" value="Genomic_DNA"/>
</dbReference>
<dbReference type="AlphaFoldDB" id="G4YJI1"/>
<evidence type="ECO:0000256" key="1">
    <source>
        <dbReference type="SAM" id="Coils"/>
    </source>
</evidence>